<dbReference type="Pfam" id="PF05730">
    <property type="entry name" value="CFEM"/>
    <property type="match status" value="1"/>
</dbReference>
<keyword evidence="4" id="KW-0964">Secreted</keyword>
<evidence type="ECO:0000256" key="2">
    <source>
        <dbReference type="ARBA" id="ARBA00004613"/>
    </source>
</evidence>
<proteinExistence type="inferred from homology"/>
<evidence type="ECO:0000256" key="7">
    <source>
        <dbReference type="ARBA" id="ARBA00023157"/>
    </source>
</evidence>
<evidence type="ECO:0000313" key="10">
    <source>
        <dbReference type="EMBL" id="KAF1994649.1"/>
    </source>
</evidence>
<dbReference type="AlphaFoldDB" id="A0A6A5W170"/>
<evidence type="ECO:0000256" key="1">
    <source>
        <dbReference type="ARBA" id="ARBA00004589"/>
    </source>
</evidence>
<keyword evidence="7" id="KW-1015">Disulfide bond</keyword>
<keyword evidence="8" id="KW-0449">Lipoprotein</keyword>
<evidence type="ECO:0000259" key="9">
    <source>
        <dbReference type="Pfam" id="PF05730"/>
    </source>
</evidence>
<keyword evidence="6" id="KW-0732">Signal</keyword>
<organism evidence="10 11">
    <name type="scientific">Amniculicola lignicola CBS 123094</name>
    <dbReference type="NCBI Taxonomy" id="1392246"/>
    <lineage>
        <taxon>Eukaryota</taxon>
        <taxon>Fungi</taxon>
        <taxon>Dikarya</taxon>
        <taxon>Ascomycota</taxon>
        <taxon>Pezizomycotina</taxon>
        <taxon>Dothideomycetes</taxon>
        <taxon>Pleosporomycetidae</taxon>
        <taxon>Pleosporales</taxon>
        <taxon>Amniculicolaceae</taxon>
        <taxon>Amniculicola</taxon>
    </lineage>
</organism>
<evidence type="ECO:0000256" key="5">
    <source>
        <dbReference type="ARBA" id="ARBA00022622"/>
    </source>
</evidence>
<dbReference type="Proteomes" id="UP000799779">
    <property type="component" value="Unassembled WGS sequence"/>
</dbReference>
<evidence type="ECO:0000256" key="4">
    <source>
        <dbReference type="ARBA" id="ARBA00022525"/>
    </source>
</evidence>
<comment type="similarity">
    <text evidence="3">Belongs to the RBT5 family.</text>
</comment>
<sequence length="72" mass="7954">MQAVGCRSSDFTCACSYAGRNQIIPLISSCIESTCNLPDEGRAMGFFDKMCIFADAFSNVKIVHENLDLRKL</sequence>
<evidence type="ECO:0000313" key="11">
    <source>
        <dbReference type="Proteomes" id="UP000799779"/>
    </source>
</evidence>
<dbReference type="GO" id="GO:0098552">
    <property type="term" value="C:side of membrane"/>
    <property type="evidence" value="ECO:0007669"/>
    <property type="project" value="UniProtKB-KW"/>
</dbReference>
<evidence type="ECO:0000256" key="3">
    <source>
        <dbReference type="ARBA" id="ARBA00010031"/>
    </source>
</evidence>
<comment type="subcellular location">
    <subcellularLocation>
        <location evidence="1">Membrane</location>
        <topology evidence="1">Lipid-anchor</topology>
        <topology evidence="1">GPI-anchor</topology>
    </subcellularLocation>
    <subcellularLocation>
        <location evidence="2">Secreted</location>
    </subcellularLocation>
</comment>
<keyword evidence="5" id="KW-0472">Membrane</keyword>
<gene>
    <name evidence="10" type="ORF">P154DRAFT_526915</name>
</gene>
<keyword evidence="5" id="KW-0325">Glycoprotein</keyword>
<keyword evidence="5" id="KW-0336">GPI-anchor</keyword>
<evidence type="ECO:0000256" key="8">
    <source>
        <dbReference type="ARBA" id="ARBA00023288"/>
    </source>
</evidence>
<evidence type="ECO:0000256" key="6">
    <source>
        <dbReference type="ARBA" id="ARBA00022729"/>
    </source>
</evidence>
<keyword evidence="11" id="KW-1185">Reference proteome</keyword>
<accession>A0A6A5W170</accession>
<protein>
    <recommendedName>
        <fullName evidence="9">CFEM domain-containing protein</fullName>
    </recommendedName>
</protein>
<feature type="domain" description="CFEM" evidence="9">
    <location>
        <begin position="3"/>
        <end position="51"/>
    </location>
</feature>
<dbReference type="EMBL" id="ML977654">
    <property type="protein sequence ID" value="KAF1994649.1"/>
    <property type="molecule type" value="Genomic_DNA"/>
</dbReference>
<reference evidence="10" key="1">
    <citation type="journal article" date="2020" name="Stud. Mycol.">
        <title>101 Dothideomycetes genomes: a test case for predicting lifestyles and emergence of pathogens.</title>
        <authorList>
            <person name="Haridas S."/>
            <person name="Albert R."/>
            <person name="Binder M."/>
            <person name="Bloem J."/>
            <person name="Labutti K."/>
            <person name="Salamov A."/>
            <person name="Andreopoulos B."/>
            <person name="Baker S."/>
            <person name="Barry K."/>
            <person name="Bills G."/>
            <person name="Bluhm B."/>
            <person name="Cannon C."/>
            <person name="Castanera R."/>
            <person name="Culley D."/>
            <person name="Daum C."/>
            <person name="Ezra D."/>
            <person name="Gonzalez J."/>
            <person name="Henrissat B."/>
            <person name="Kuo A."/>
            <person name="Liang C."/>
            <person name="Lipzen A."/>
            <person name="Lutzoni F."/>
            <person name="Magnuson J."/>
            <person name="Mondo S."/>
            <person name="Nolan M."/>
            <person name="Ohm R."/>
            <person name="Pangilinan J."/>
            <person name="Park H.-J."/>
            <person name="Ramirez L."/>
            <person name="Alfaro M."/>
            <person name="Sun H."/>
            <person name="Tritt A."/>
            <person name="Yoshinaga Y."/>
            <person name="Zwiers L.-H."/>
            <person name="Turgeon B."/>
            <person name="Goodwin S."/>
            <person name="Spatafora J."/>
            <person name="Crous P."/>
            <person name="Grigoriev I."/>
        </authorList>
    </citation>
    <scope>NUCLEOTIDE SEQUENCE</scope>
    <source>
        <strain evidence="10">CBS 123094</strain>
    </source>
</reference>
<dbReference type="GO" id="GO:0005576">
    <property type="term" value="C:extracellular region"/>
    <property type="evidence" value="ECO:0007669"/>
    <property type="project" value="UniProtKB-SubCell"/>
</dbReference>
<dbReference type="InterPro" id="IPR008427">
    <property type="entry name" value="Extracellular_membr_CFEM_dom"/>
</dbReference>
<name>A0A6A5W170_9PLEO</name>